<dbReference type="GO" id="GO:0071949">
    <property type="term" value="F:FAD binding"/>
    <property type="evidence" value="ECO:0007669"/>
    <property type="project" value="InterPro"/>
</dbReference>
<dbReference type="GO" id="GO:0016709">
    <property type="term" value="F:oxidoreductase activity, acting on paired donors, with incorporation or reduction of molecular oxygen, NAD(P)H as one donor, and incorporation of one atom of oxygen"/>
    <property type="evidence" value="ECO:0007669"/>
    <property type="project" value="UniProtKB-ARBA"/>
</dbReference>
<comment type="cofactor">
    <cofactor evidence="1">
        <name>FAD</name>
        <dbReference type="ChEBI" id="CHEBI:57692"/>
    </cofactor>
</comment>
<dbReference type="SUPFAM" id="SSF51905">
    <property type="entry name" value="FAD/NAD(P)-binding domain"/>
    <property type="match status" value="1"/>
</dbReference>
<dbReference type="PRINTS" id="PR00420">
    <property type="entry name" value="RNGMNOXGNASE"/>
</dbReference>
<dbReference type="PANTHER" id="PTHR43004">
    <property type="entry name" value="TRK SYSTEM POTASSIUM UPTAKE PROTEIN"/>
    <property type="match status" value="1"/>
</dbReference>
<evidence type="ECO:0000256" key="3">
    <source>
        <dbReference type="ARBA" id="ARBA00022827"/>
    </source>
</evidence>
<keyword evidence="6" id="KW-1185">Reference proteome</keyword>
<dbReference type="Gene3D" id="3.50.50.60">
    <property type="entry name" value="FAD/NAD(P)-binding domain"/>
    <property type="match status" value="1"/>
</dbReference>
<dbReference type="PANTHER" id="PTHR43004:SF19">
    <property type="entry name" value="BINDING MONOOXYGENASE, PUTATIVE (JCVI)-RELATED"/>
    <property type="match status" value="1"/>
</dbReference>
<dbReference type="RefSeq" id="WP_070195745.1">
    <property type="nucleotide sequence ID" value="NZ_LJGU01000113.1"/>
</dbReference>
<evidence type="ECO:0000313" key="5">
    <source>
        <dbReference type="EMBL" id="OEV04715.1"/>
    </source>
</evidence>
<dbReference type="InterPro" id="IPR050641">
    <property type="entry name" value="RIFMO-like"/>
</dbReference>
<gene>
    <name evidence="5" type="ORF">AN216_07215</name>
</gene>
<dbReference type="OrthoDB" id="8670884at2"/>
<dbReference type="InterPro" id="IPR002938">
    <property type="entry name" value="FAD-bd"/>
</dbReference>
<comment type="caution">
    <text evidence="5">The sequence shown here is derived from an EMBL/GenBank/DDBJ whole genome shotgun (WGS) entry which is preliminary data.</text>
</comment>
<dbReference type="EMBL" id="LJGU01000113">
    <property type="protein sequence ID" value="OEV04715.1"/>
    <property type="molecule type" value="Genomic_DNA"/>
</dbReference>
<proteinExistence type="predicted"/>
<organism evidence="5 6">
    <name type="scientific">Streptomyces oceani</name>
    <dbReference type="NCBI Taxonomy" id="1075402"/>
    <lineage>
        <taxon>Bacteria</taxon>
        <taxon>Bacillati</taxon>
        <taxon>Actinomycetota</taxon>
        <taxon>Actinomycetes</taxon>
        <taxon>Kitasatosporales</taxon>
        <taxon>Streptomycetaceae</taxon>
        <taxon>Streptomyces</taxon>
    </lineage>
</organism>
<sequence>MDPVIVIGAGPVGLALALALARYAVPSVVLDSSDGTVHRRAARTCLLRPDTAALLPRLGGSSLRGWRTERRSQCVRRVELADEAAPLHVTQHDLMDALHAALDAEGLTRVVPHSRLRSLEQDAEGVTAHLRYAEPSGPTGAAEPPGTAPPPVAEWRGSYLVGCDGARSMVRKCLGIRFTGRTSVERHAVATVRTRLPWSEEALLHREPGGVTGEVRALPLPGQRWRLDWLLPPRGELVTPERLVSLTQETLSAWWQGDESATPPAYELLDTGVHTAHQRLARRWRHKRAFLAGDAAHLVGALGVQGTDEGLRDATNLAWKLALAWHHQHTESADTLLDSYESERRAAVGARLRAVDQTLPLVRRGDGVRSLLPGKGARTQLGLLLDSHLGRGLLGAPPGYGRSPLTPQRAMRSVVPVETPQGGVVQDVPVTNLRGEGCRLWQHLGRQRGALTALLVAPGTGVWESRHWLSAGLMPALARAVSTLPLRTELLVTENYPGAAAHTVLLIRPDGHLVTALPGTQEADLQACVEFLWRGASDQGQDASEARSLP</sequence>
<name>A0A1E7KL88_9ACTN</name>
<dbReference type="Gene3D" id="3.30.70.2450">
    <property type="match status" value="1"/>
</dbReference>
<dbReference type="Pfam" id="PF01494">
    <property type="entry name" value="FAD_binding_3"/>
    <property type="match status" value="1"/>
</dbReference>
<reference evidence="5 6" key="1">
    <citation type="journal article" date="2016" name="Front. Microbiol.">
        <title>Comparative Genomics Analysis of Streptomyces Species Reveals Their Adaptation to the Marine Environment and Their Diversity at the Genomic Level.</title>
        <authorList>
            <person name="Tian X."/>
            <person name="Zhang Z."/>
            <person name="Yang T."/>
            <person name="Chen M."/>
            <person name="Li J."/>
            <person name="Chen F."/>
            <person name="Yang J."/>
            <person name="Li W."/>
            <person name="Zhang B."/>
            <person name="Zhang Z."/>
            <person name="Wu J."/>
            <person name="Zhang C."/>
            <person name="Long L."/>
            <person name="Xiao J."/>
        </authorList>
    </citation>
    <scope>NUCLEOTIDE SEQUENCE [LARGE SCALE GENOMIC DNA]</scope>
    <source>
        <strain evidence="5 6">SCSIO 02100</strain>
    </source>
</reference>
<keyword evidence="5" id="KW-0560">Oxidoreductase</keyword>
<dbReference type="Proteomes" id="UP000176101">
    <property type="component" value="Unassembled WGS sequence"/>
</dbReference>
<keyword evidence="5" id="KW-0503">Monooxygenase</keyword>
<accession>A0A1E7KL88</accession>
<keyword evidence="3" id="KW-0274">FAD</keyword>
<dbReference type="InterPro" id="IPR036188">
    <property type="entry name" value="FAD/NAD-bd_sf"/>
</dbReference>
<protein>
    <submittedName>
        <fullName evidence="5">Monooxygenase</fullName>
    </submittedName>
</protein>
<evidence type="ECO:0000256" key="1">
    <source>
        <dbReference type="ARBA" id="ARBA00001974"/>
    </source>
</evidence>
<evidence type="ECO:0000313" key="6">
    <source>
        <dbReference type="Proteomes" id="UP000176101"/>
    </source>
</evidence>
<feature type="domain" description="FAD-binding" evidence="4">
    <location>
        <begin position="3"/>
        <end position="350"/>
    </location>
</feature>
<evidence type="ECO:0000259" key="4">
    <source>
        <dbReference type="Pfam" id="PF01494"/>
    </source>
</evidence>
<keyword evidence="2" id="KW-0285">Flavoprotein</keyword>
<evidence type="ECO:0000256" key="2">
    <source>
        <dbReference type="ARBA" id="ARBA00022630"/>
    </source>
</evidence>
<dbReference type="STRING" id="1075402.AN216_07215"/>
<dbReference type="AlphaFoldDB" id="A0A1E7KL88"/>
<dbReference type="PATRIC" id="fig|1075402.3.peg.4239"/>